<organism evidence="2 3">
    <name type="scientific">Anaerovorax odorimutans</name>
    <dbReference type="NCBI Taxonomy" id="109327"/>
    <lineage>
        <taxon>Bacteria</taxon>
        <taxon>Bacillati</taxon>
        <taxon>Bacillota</taxon>
        <taxon>Clostridia</taxon>
        <taxon>Peptostreptococcales</taxon>
        <taxon>Anaerovoracaceae</taxon>
        <taxon>Anaerovorax</taxon>
    </lineage>
</organism>
<dbReference type="EMBL" id="JANFXK010000016">
    <property type="protein sequence ID" value="MCQ4637772.1"/>
    <property type="molecule type" value="Genomic_DNA"/>
</dbReference>
<dbReference type="RefSeq" id="WP_256132956.1">
    <property type="nucleotide sequence ID" value="NZ_JANFXK010000016.1"/>
</dbReference>
<reference evidence="2 3" key="1">
    <citation type="submission" date="2022-06" db="EMBL/GenBank/DDBJ databases">
        <title>Isolation of gut microbiota from human fecal samples.</title>
        <authorList>
            <person name="Pamer E.G."/>
            <person name="Barat B."/>
            <person name="Waligurski E."/>
            <person name="Medina S."/>
            <person name="Paddock L."/>
            <person name="Mostad J."/>
        </authorList>
    </citation>
    <scope>NUCLEOTIDE SEQUENCE [LARGE SCALE GENOMIC DNA]</scope>
    <source>
        <strain evidence="2 3">SL.3.17</strain>
    </source>
</reference>
<evidence type="ECO:0000313" key="2">
    <source>
        <dbReference type="EMBL" id="MCQ4637772.1"/>
    </source>
</evidence>
<evidence type="ECO:0000256" key="1">
    <source>
        <dbReference type="SAM" id="SignalP"/>
    </source>
</evidence>
<protein>
    <recommendedName>
        <fullName evidence="4">Lipoprotein</fullName>
    </recommendedName>
</protein>
<proteinExistence type="predicted"/>
<keyword evidence="3" id="KW-1185">Reference proteome</keyword>
<name>A0ABT1RRF3_9FIRM</name>
<accession>A0ABT1RRF3</accession>
<feature type="chain" id="PRO_5046702919" description="Lipoprotein" evidence="1">
    <location>
        <begin position="20"/>
        <end position="192"/>
    </location>
</feature>
<feature type="signal peptide" evidence="1">
    <location>
        <begin position="1"/>
        <end position="19"/>
    </location>
</feature>
<sequence length="192" mass="21657">MKKSFLCLSLILMMCLSFAACGTSQSKEKADETAALETTQAPVKEKVFKTSDERFQITANEDWSDAKDVLDIEDATLSIAKNAEGYIALISENKYNFSEKLSGYNKMVVKNMGKNIDEEKTSKSQEMKLGSYNAYKTMIAGKIDDVDQVYQIYCAEINDRYVQLVCWSLEGNQKKLTEEFDKIAQTLSPVKD</sequence>
<dbReference type="Gene3D" id="3.40.1000.10">
    <property type="entry name" value="Mog1/PsbP, alpha/beta/alpha sandwich"/>
    <property type="match status" value="1"/>
</dbReference>
<evidence type="ECO:0000313" key="3">
    <source>
        <dbReference type="Proteomes" id="UP001524502"/>
    </source>
</evidence>
<comment type="caution">
    <text evidence="2">The sequence shown here is derived from an EMBL/GenBank/DDBJ whole genome shotgun (WGS) entry which is preliminary data.</text>
</comment>
<evidence type="ECO:0008006" key="4">
    <source>
        <dbReference type="Google" id="ProtNLM"/>
    </source>
</evidence>
<dbReference type="PROSITE" id="PS51257">
    <property type="entry name" value="PROKAR_LIPOPROTEIN"/>
    <property type="match status" value="1"/>
</dbReference>
<dbReference type="Proteomes" id="UP001524502">
    <property type="component" value="Unassembled WGS sequence"/>
</dbReference>
<gene>
    <name evidence="2" type="ORF">NE619_13640</name>
</gene>
<keyword evidence="1" id="KW-0732">Signal</keyword>